<dbReference type="EMBL" id="LCQD01000018">
    <property type="protein sequence ID" value="KKW11471.1"/>
    <property type="molecule type" value="Genomic_DNA"/>
</dbReference>
<name>A0A0G1VYC2_9BACT</name>
<comment type="caution">
    <text evidence="1">The sequence shown here is derived from an EMBL/GenBank/DDBJ whole genome shotgun (WGS) entry which is preliminary data.</text>
</comment>
<proteinExistence type="predicted"/>
<organism evidence="1 2">
    <name type="scientific">Candidatus Gottesmanbacteria bacterium GW2011_GWB1_49_7</name>
    <dbReference type="NCBI Taxonomy" id="1618448"/>
    <lineage>
        <taxon>Bacteria</taxon>
        <taxon>Candidatus Gottesmaniibacteriota</taxon>
    </lineage>
</organism>
<dbReference type="AlphaFoldDB" id="A0A0G1VYC2"/>
<accession>A0A0G1VYC2</accession>
<dbReference type="Proteomes" id="UP000034588">
    <property type="component" value="Unassembled WGS sequence"/>
</dbReference>
<evidence type="ECO:0000313" key="2">
    <source>
        <dbReference type="Proteomes" id="UP000034588"/>
    </source>
</evidence>
<evidence type="ECO:0000313" key="1">
    <source>
        <dbReference type="EMBL" id="KKW11471.1"/>
    </source>
</evidence>
<sequence length="143" mass="17021">MVLLEFKLFVEKLTTFYERKPPSNRTMDLWFEAIKAIPHQRLDVIYQRITKDLDTWPKNLTGQMWTISGDTSNQSHETHYKDCAAGCDEGLLFMEREEKPGCGCYRYVFRCDQCKQRMEKYPWGNIDVLIKKGYRSIYTEERG</sequence>
<gene>
    <name evidence="1" type="ORF">UY48_C0018G0005</name>
</gene>
<protein>
    <submittedName>
        <fullName evidence="1">Uncharacterized protein</fullName>
    </submittedName>
</protein>
<reference evidence="1 2" key="1">
    <citation type="journal article" date="2015" name="Nature">
        <title>rRNA introns, odd ribosomes, and small enigmatic genomes across a large radiation of phyla.</title>
        <authorList>
            <person name="Brown C.T."/>
            <person name="Hug L.A."/>
            <person name="Thomas B.C."/>
            <person name="Sharon I."/>
            <person name="Castelle C.J."/>
            <person name="Singh A."/>
            <person name="Wilkins M.J."/>
            <person name="Williams K.H."/>
            <person name="Banfield J.F."/>
        </authorList>
    </citation>
    <scope>NUCLEOTIDE SEQUENCE [LARGE SCALE GENOMIC DNA]</scope>
</reference>